<dbReference type="PANTHER" id="PTHR43792:SF16">
    <property type="entry name" value="N-ACETYLTRANSFERASE DOMAIN-CONTAINING PROTEIN"/>
    <property type="match status" value="1"/>
</dbReference>
<keyword evidence="2" id="KW-0808">Transferase</keyword>
<dbReference type="Proteomes" id="UP000236743">
    <property type="component" value="Unassembled WGS sequence"/>
</dbReference>
<dbReference type="Pfam" id="PF13302">
    <property type="entry name" value="Acetyltransf_3"/>
    <property type="match status" value="1"/>
</dbReference>
<dbReference type="Gene3D" id="3.40.630.30">
    <property type="match status" value="1"/>
</dbReference>
<accession>A0A1H6BY59</accession>
<organism evidence="2 3">
    <name type="scientific">Bosea lathyri</name>
    <dbReference type="NCBI Taxonomy" id="1036778"/>
    <lineage>
        <taxon>Bacteria</taxon>
        <taxon>Pseudomonadati</taxon>
        <taxon>Pseudomonadota</taxon>
        <taxon>Alphaproteobacteria</taxon>
        <taxon>Hyphomicrobiales</taxon>
        <taxon>Boseaceae</taxon>
        <taxon>Bosea</taxon>
    </lineage>
</organism>
<evidence type="ECO:0000313" key="3">
    <source>
        <dbReference type="Proteomes" id="UP000236743"/>
    </source>
</evidence>
<dbReference type="AlphaFoldDB" id="A0A1H6BY59"/>
<dbReference type="CDD" id="cd04301">
    <property type="entry name" value="NAT_SF"/>
    <property type="match status" value="1"/>
</dbReference>
<keyword evidence="3" id="KW-1185">Reference proteome</keyword>
<dbReference type="PANTHER" id="PTHR43792">
    <property type="entry name" value="GNAT FAMILY, PUTATIVE (AFU_ORTHOLOGUE AFUA_3G00765)-RELATED-RELATED"/>
    <property type="match status" value="1"/>
</dbReference>
<protein>
    <submittedName>
        <fullName evidence="2">Predicted acetyltransferase</fullName>
    </submittedName>
</protein>
<dbReference type="InterPro" id="IPR051531">
    <property type="entry name" value="N-acetyltransferase"/>
</dbReference>
<dbReference type="OrthoDB" id="5293267at2"/>
<dbReference type="EMBL" id="FNUY01000008">
    <property type="protein sequence ID" value="SEG65630.1"/>
    <property type="molecule type" value="Genomic_DNA"/>
</dbReference>
<dbReference type="InterPro" id="IPR016181">
    <property type="entry name" value="Acyl_CoA_acyltransferase"/>
</dbReference>
<dbReference type="GO" id="GO:0016747">
    <property type="term" value="F:acyltransferase activity, transferring groups other than amino-acyl groups"/>
    <property type="evidence" value="ECO:0007669"/>
    <property type="project" value="InterPro"/>
</dbReference>
<dbReference type="SUPFAM" id="SSF55729">
    <property type="entry name" value="Acyl-CoA N-acyltransferases (Nat)"/>
    <property type="match status" value="1"/>
</dbReference>
<sequence length="157" mass="17239">MTGHGHSGEDEDTSSGLVCEDVVLRLSHIYPPETSPWGVRAFRFDIMTGGEVAGTISLRPEDTHLLTHLSGQIGFSVEPAFRGRGLAAKAVRALLPVVRAHGLKQIWITTTPENTASQRTLEKLGCILVESIAVPEDYQSHAQGEREKLRYRLDLPL</sequence>
<dbReference type="RefSeq" id="WP_103874146.1">
    <property type="nucleotide sequence ID" value="NZ_FNUY01000008.1"/>
</dbReference>
<evidence type="ECO:0000313" key="2">
    <source>
        <dbReference type="EMBL" id="SEG65630.1"/>
    </source>
</evidence>
<feature type="domain" description="N-acetyltransferase" evidence="1">
    <location>
        <begin position="1"/>
        <end position="156"/>
    </location>
</feature>
<evidence type="ECO:0000259" key="1">
    <source>
        <dbReference type="PROSITE" id="PS51186"/>
    </source>
</evidence>
<name>A0A1H6BY59_9HYPH</name>
<proteinExistence type="predicted"/>
<dbReference type="InterPro" id="IPR000182">
    <property type="entry name" value="GNAT_dom"/>
</dbReference>
<reference evidence="2 3" key="1">
    <citation type="submission" date="2016-10" db="EMBL/GenBank/DDBJ databases">
        <authorList>
            <person name="de Groot N.N."/>
        </authorList>
    </citation>
    <scope>NUCLEOTIDE SEQUENCE [LARGE SCALE GENOMIC DNA]</scope>
    <source>
        <strain evidence="2 3">DSM 26656</strain>
    </source>
</reference>
<gene>
    <name evidence="2" type="ORF">SAMN04488115_108193</name>
</gene>
<dbReference type="PROSITE" id="PS51186">
    <property type="entry name" value="GNAT"/>
    <property type="match status" value="1"/>
</dbReference>